<dbReference type="InParanoid" id="A0A409X0U9"/>
<name>A0A409X0U9_9AGAR</name>
<accession>A0A409X0U9</accession>
<evidence type="ECO:0000313" key="2">
    <source>
        <dbReference type="EMBL" id="PPQ84380.1"/>
    </source>
</evidence>
<feature type="compositionally biased region" description="Low complexity" evidence="1">
    <location>
        <begin position="249"/>
        <end position="262"/>
    </location>
</feature>
<feature type="region of interest" description="Disordered" evidence="1">
    <location>
        <begin position="225"/>
        <end position="285"/>
    </location>
</feature>
<feature type="region of interest" description="Disordered" evidence="1">
    <location>
        <begin position="110"/>
        <end position="190"/>
    </location>
</feature>
<feature type="compositionally biased region" description="Low complexity" evidence="1">
    <location>
        <begin position="118"/>
        <end position="155"/>
    </location>
</feature>
<dbReference type="Proteomes" id="UP000284842">
    <property type="component" value="Unassembled WGS sequence"/>
</dbReference>
<comment type="caution">
    <text evidence="2">The sequence shown here is derived from an EMBL/GenBank/DDBJ whole genome shotgun (WGS) entry which is preliminary data.</text>
</comment>
<evidence type="ECO:0000256" key="1">
    <source>
        <dbReference type="SAM" id="MobiDB-lite"/>
    </source>
</evidence>
<feature type="compositionally biased region" description="Basic residues" evidence="1">
    <location>
        <begin position="164"/>
        <end position="175"/>
    </location>
</feature>
<gene>
    <name evidence="2" type="ORF">CVT24_009442</name>
</gene>
<organism evidence="2 3">
    <name type="scientific">Panaeolus cyanescens</name>
    <dbReference type="NCBI Taxonomy" id="181874"/>
    <lineage>
        <taxon>Eukaryota</taxon>
        <taxon>Fungi</taxon>
        <taxon>Dikarya</taxon>
        <taxon>Basidiomycota</taxon>
        <taxon>Agaricomycotina</taxon>
        <taxon>Agaricomycetes</taxon>
        <taxon>Agaricomycetidae</taxon>
        <taxon>Agaricales</taxon>
        <taxon>Agaricineae</taxon>
        <taxon>Galeropsidaceae</taxon>
        <taxon>Panaeolus</taxon>
    </lineage>
</organism>
<sequence>MSTAAVSLPSDVPTFEDVDCLVKLVSSPKGSFNMRLLYLNSAADAALLWRPHADILRGSKEHVHLVCEIRSAYYKLEAEAKYSLNTPVREFKFPKQYHLIADFTKALIRSRDPPESTNPSVGASPSAPNAPATPVTAPAAPAVVSAPAAAPNVPTEPAADRNNGNRRARSSRTKTPKYVPDGADDSDIDITIPKDVSTVAVAPKGPASASDGDIVMSDAVTIEAPAASTSNSVPSEPKGSRSGTPSTPGPLSKSASSSTPAKAELKSLPSFRSSGLGKRSRLDDSASLGARNAVADLEAEVKYLDVRISVLTRTRDHLRALIDAL</sequence>
<reference evidence="2 3" key="1">
    <citation type="journal article" date="2018" name="Evol. Lett.">
        <title>Horizontal gene cluster transfer increased hallucinogenic mushroom diversity.</title>
        <authorList>
            <person name="Reynolds H.T."/>
            <person name="Vijayakumar V."/>
            <person name="Gluck-Thaler E."/>
            <person name="Korotkin H.B."/>
            <person name="Matheny P.B."/>
            <person name="Slot J.C."/>
        </authorList>
    </citation>
    <scope>NUCLEOTIDE SEQUENCE [LARGE SCALE GENOMIC DNA]</scope>
    <source>
        <strain evidence="2 3">2629</strain>
    </source>
</reference>
<protein>
    <submittedName>
        <fullName evidence="2">Uncharacterized protein</fullName>
    </submittedName>
</protein>
<dbReference type="EMBL" id="NHTK01004889">
    <property type="protein sequence ID" value="PPQ84380.1"/>
    <property type="molecule type" value="Genomic_DNA"/>
</dbReference>
<proteinExistence type="predicted"/>
<keyword evidence="3" id="KW-1185">Reference proteome</keyword>
<evidence type="ECO:0000313" key="3">
    <source>
        <dbReference type="Proteomes" id="UP000284842"/>
    </source>
</evidence>
<dbReference type="AlphaFoldDB" id="A0A409X0U9"/>